<proteinExistence type="inferred from homology"/>
<keyword evidence="7" id="KW-0378">Hydrolase</keyword>
<sequence length="286" mass="30332">MAAAPSSLSLDSRGLASLQAQASKDPKAAVREAAKQFERMFMNELLKSMRASTMATGMLEDSGSKMGTEMLDDQYASQLSGLPGGLADVIARQLERQMGMAPGPIPATGSANNTPAPLSARTQATRVPQTGAAGFVQQHGAAAEKAEARTGIPSEFMIAQAAHETGWGRKEILHADGSPSFNLFGIKAGANWKGPVAEVTTTEYVDGKAQKMVQKFRAYASYEESFADYAKLISESPRYRDTVAGATDAGTFARGLQKAGYATDPAYADKLTRVINTTLRVQRSLG</sequence>
<dbReference type="NCBIfam" id="TIGR02541">
    <property type="entry name" value="flagell_FlgJ"/>
    <property type="match status" value="1"/>
</dbReference>
<dbReference type="SMART" id="SM00047">
    <property type="entry name" value="LYZ2"/>
    <property type="match status" value="1"/>
</dbReference>
<evidence type="ECO:0000256" key="5">
    <source>
        <dbReference type="ARBA" id="ARBA00013433"/>
    </source>
</evidence>
<name>A0A4R2MAQ6_RUBGE</name>
<dbReference type="GeneID" id="99685878"/>
<evidence type="ECO:0000313" key="13">
    <source>
        <dbReference type="Proteomes" id="UP000295106"/>
    </source>
</evidence>
<dbReference type="GO" id="GO:0071973">
    <property type="term" value="P:bacterial-type flagellum-dependent cell motility"/>
    <property type="evidence" value="ECO:0007669"/>
    <property type="project" value="TreeGrafter"/>
</dbReference>
<evidence type="ECO:0000256" key="4">
    <source>
        <dbReference type="ARBA" id="ARBA00007974"/>
    </source>
</evidence>
<accession>A0A4R2MAQ6</accession>
<evidence type="ECO:0000256" key="1">
    <source>
        <dbReference type="ARBA" id="ARBA00002954"/>
    </source>
</evidence>
<evidence type="ECO:0000256" key="3">
    <source>
        <dbReference type="ARBA" id="ARBA00006880"/>
    </source>
</evidence>
<dbReference type="GO" id="GO:0071555">
    <property type="term" value="P:cell wall organization"/>
    <property type="evidence" value="ECO:0007669"/>
    <property type="project" value="UniProtKB-KW"/>
</dbReference>
<comment type="similarity">
    <text evidence="3">In the N-terminal section; belongs to the FlgJ family.</text>
</comment>
<dbReference type="GO" id="GO:0004040">
    <property type="term" value="F:amidase activity"/>
    <property type="evidence" value="ECO:0007669"/>
    <property type="project" value="InterPro"/>
</dbReference>
<dbReference type="Pfam" id="PF01832">
    <property type="entry name" value="Glucosaminidase"/>
    <property type="match status" value="1"/>
</dbReference>
<evidence type="ECO:0000259" key="11">
    <source>
        <dbReference type="SMART" id="SM00047"/>
    </source>
</evidence>
<dbReference type="PANTHER" id="PTHR33308">
    <property type="entry name" value="PEPTIDOGLYCAN HYDROLASE FLGJ"/>
    <property type="match status" value="1"/>
</dbReference>
<dbReference type="Gene3D" id="1.10.530.10">
    <property type="match status" value="1"/>
</dbReference>
<dbReference type="GO" id="GO:0044780">
    <property type="term" value="P:bacterial-type flagellum assembly"/>
    <property type="evidence" value="ECO:0007669"/>
    <property type="project" value="InterPro"/>
</dbReference>
<organism evidence="12 13">
    <name type="scientific">Rubrivivax gelatinosus</name>
    <name type="common">Rhodocyclus gelatinosus</name>
    <name type="synonym">Rhodopseudomonas gelatinosa</name>
    <dbReference type="NCBI Taxonomy" id="28068"/>
    <lineage>
        <taxon>Bacteria</taxon>
        <taxon>Pseudomonadati</taxon>
        <taxon>Pseudomonadota</taxon>
        <taxon>Betaproteobacteria</taxon>
        <taxon>Burkholderiales</taxon>
        <taxon>Sphaerotilaceae</taxon>
        <taxon>Rubrivivax</taxon>
    </lineage>
</organism>
<comment type="function">
    <text evidence="1">Flagellum-specific muramidase which hydrolyzes the peptidoglycan layer to assemble the rod structure in the periplasmic space.</text>
</comment>
<evidence type="ECO:0000313" key="12">
    <source>
        <dbReference type="EMBL" id="TCP01597.1"/>
    </source>
</evidence>
<evidence type="ECO:0000256" key="9">
    <source>
        <dbReference type="ARBA" id="ARBA00023316"/>
    </source>
</evidence>
<evidence type="ECO:0000256" key="2">
    <source>
        <dbReference type="ARBA" id="ARBA00004418"/>
    </source>
</evidence>
<comment type="subcellular location">
    <subcellularLocation>
        <location evidence="2">Periplasm</location>
    </subcellularLocation>
</comment>
<keyword evidence="8" id="KW-0326">Glycosidase</keyword>
<dbReference type="GO" id="GO:0042597">
    <property type="term" value="C:periplasmic space"/>
    <property type="evidence" value="ECO:0007669"/>
    <property type="project" value="UniProtKB-SubCell"/>
</dbReference>
<dbReference type="InterPro" id="IPR013377">
    <property type="entry name" value="FlgJ"/>
</dbReference>
<keyword evidence="12" id="KW-0969">Cilium</keyword>
<dbReference type="PRINTS" id="PR01002">
    <property type="entry name" value="FLGFLGJ"/>
</dbReference>
<evidence type="ECO:0000256" key="10">
    <source>
        <dbReference type="ARBA" id="ARBA00030835"/>
    </source>
</evidence>
<feature type="domain" description="Mannosyl-glycoprotein endo-beta-N-acetylglucosamidase-like" evidence="11">
    <location>
        <begin position="124"/>
        <end position="279"/>
    </location>
</feature>
<dbReference type="AlphaFoldDB" id="A0A4R2MAQ6"/>
<evidence type="ECO:0000256" key="7">
    <source>
        <dbReference type="ARBA" id="ARBA00022801"/>
    </source>
</evidence>
<dbReference type="OrthoDB" id="289937at2"/>
<comment type="caution">
    <text evidence="12">The sequence shown here is derived from an EMBL/GenBank/DDBJ whole genome shotgun (WGS) entry which is preliminary data.</text>
</comment>
<dbReference type="InterPro" id="IPR051056">
    <property type="entry name" value="Glycosyl_Hydrolase_73"/>
</dbReference>
<dbReference type="RefSeq" id="WP_132648183.1">
    <property type="nucleotide sequence ID" value="NZ_CP181386.1"/>
</dbReference>
<dbReference type="EMBL" id="SLXD01000009">
    <property type="protein sequence ID" value="TCP01597.1"/>
    <property type="molecule type" value="Genomic_DNA"/>
</dbReference>
<dbReference type="InterPro" id="IPR002901">
    <property type="entry name" value="MGlyc_endo_b_GlcNAc-like_dom"/>
</dbReference>
<keyword evidence="12" id="KW-0282">Flagellum</keyword>
<dbReference type="Gene3D" id="2.10.70.40">
    <property type="entry name" value="peptidoglycan hydrolase"/>
    <property type="match status" value="1"/>
</dbReference>
<comment type="similarity">
    <text evidence="4">In the C-terminal section; belongs to the glycosyl hydrolase 73 family.</text>
</comment>
<evidence type="ECO:0000256" key="8">
    <source>
        <dbReference type="ARBA" id="ARBA00023295"/>
    </source>
</evidence>
<dbReference type="Proteomes" id="UP000295106">
    <property type="component" value="Unassembled WGS sequence"/>
</dbReference>
<dbReference type="InterPro" id="IPR019301">
    <property type="entry name" value="Flagellar_prot_FlgJ_N"/>
</dbReference>
<keyword evidence="6" id="KW-0574">Periplasm</keyword>
<reference evidence="12 13" key="1">
    <citation type="submission" date="2019-03" db="EMBL/GenBank/DDBJ databases">
        <title>Genomic Encyclopedia of Type Strains, Phase IV (KMG-IV): sequencing the most valuable type-strain genomes for metagenomic binning, comparative biology and taxonomic classification.</title>
        <authorList>
            <person name="Goeker M."/>
        </authorList>
    </citation>
    <scope>NUCLEOTIDE SEQUENCE [LARGE SCALE GENOMIC DNA]</scope>
    <source>
        <strain evidence="12 13">DSM 1709</strain>
    </source>
</reference>
<keyword evidence="12" id="KW-0966">Cell projection</keyword>
<gene>
    <name evidence="12" type="ORF">EV684_109236</name>
</gene>
<protein>
    <recommendedName>
        <fullName evidence="5">Peptidoglycan hydrolase FlgJ</fullName>
    </recommendedName>
    <alternativeName>
        <fullName evidence="10">Muramidase FlgJ</fullName>
    </alternativeName>
</protein>
<dbReference type="PANTHER" id="PTHR33308:SF9">
    <property type="entry name" value="PEPTIDOGLYCAN HYDROLASE FLGJ"/>
    <property type="match status" value="1"/>
</dbReference>
<dbReference type="FunFam" id="2.10.70.40:FF:000001">
    <property type="entry name" value="Flagellar assembly peptidoglycan hydrolase FlgJ"/>
    <property type="match status" value="1"/>
</dbReference>
<evidence type="ECO:0000256" key="6">
    <source>
        <dbReference type="ARBA" id="ARBA00022764"/>
    </source>
</evidence>
<dbReference type="Pfam" id="PF10135">
    <property type="entry name" value="Rod-binding"/>
    <property type="match status" value="1"/>
</dbReference>
<keyword evidence="9" id="KW-0961">Cell wall biogenesis/degradation</keyword>
<dbReference type="GO" id="GO:0016798">
    <property type="term" value="F:hydrolase activity, acting on glycosyl bonds"/>
    <property type="evidence" value="ECO:0007669"/>
    <property type="project" value="UniProtKB-KW"/>
</dbReference>